<evidence type="ECO:0000256" key="2">
    <source>
        <dbReference type="SAM" id="MobiDB-lite"/>
    </source>
</evidence>
<sequence length="286" mass="31300">MIVAQEVGEGAAEVDVEDVPVVGVAAEGVVSVADDDINAADAKPSIPSPTPPTQSPPPSQDIPFTSHIDLEHTNKVLSMQDEESKPAELQEVVEVVTTGKLVTKVVTAASATITAATTPILTAIITVVAPTLSTTPSVARRRKGVVIRDLKETTTTPSTIINTEPKSKDNGKGIMVHEPKPLKKKTRIEQNEAYARELETKEQMEEEDSKALKRISEIQEDKAAIRQKLDEEIKELRRHLQIVPNDEDNVYTKATPLALKVPVVDYEIYTENNKPYYKIKRADGSH</sequence>
<comment type="caution">
    <text evidence="3">The sequence shown here is derived from an EMBL/GenBank/DDBJ whole genome shotgun (WGS) entry which is preliminary data.</text>
</comment>
<dbReference type="AlphaFoldDB" id="A0A6L2JWX9"/>
<proteinExistence type="predicted"/>
<reference evidence="3" key="1">
    <citation type="journal article" date="2019" name="Sci. Rep.">
        <title>Draft genome of Tanacetum cinerariifolium, the natural source of mosquito coil.</title>
        <authorList>
            <person name="Yamashiro T."/>
            <person name="Shiraishi A."/>
            <person name="Satake H."/>
            <person name="Nakayama K."/>
        </authorList>
    </citation>
    <scope>NUCLEOTIDE SEQUENCE</scope>
</reference>
<dbReference type="EMBL" id="BKCJ010001463">
    <property type="protein sequence ID" value="GEU41631.1"/>
    <property type="molecule type" value="Genomic_DNA"/>
</dbReference>
<feature type="compositionally biased region" description="Pro residues" evidence="2">
    <location>
        <begin position="46"/>
        <end position="60"/>
    </location>
</feature>
<evidence type="ECO:0000313" key="3">
    <source>
        <dbReference type="EMBL" id="GEU41631.1"/>
    </source>
</evidence>
<gene>
    <name evidence="3" type="ORF">Tci_013609</name>
</gene>
<keyword evidence="1" id="KW-0175">Coiled coil</keyword>
<evidence type="ECO:0000256" key="1">
    <source>
        <dbReference type="SAM" id="Coils"/>
    </source>
</evidence>
<organism evidence="3">
    <name type="scientific">Tanacetum cinerariifolium</name>
    <name type="common">Dalmatian daisy</name>
    <name type="synonym">Chrysanthemum cinerariifolium</name>
    <dbReference type="NCBI Taxonomy" id="118510"/>
    <lineage>
        <taxon>Eukaryota</taxon>
        <taxon>Viridiplantae</taxon>
        <taxon>Streptophyta</taxon>
        <taxon>Embryophyta</taxon>
        <taxon>Tracheophyta</taxon>
        <taxon>Spermatophyta</taxon>
        <taxon>Magnoliopsida</taxon>
        <taxon>eudicotyledons</taxon>
        <taxon>Gunneridae</taxon>
        <taxon>Pentapetalae</taxon>
        <taxon>asterids</taxon>
        <taxon>campanulids</taxon>
        <taxon>Asterales</taxon>
        <taxon>Asteraceae</taxon>
        <taxon>Asteroideae</taxon>
        <taxon>Anthemideae</taxon>
        <taxon>Anthemidinae</taxon>
        <taxon>Tanacetum</taxon>
    </lineage>
</organism>
<protein>
    <submittedName>
        <fullName evidence="3">Uncharacterized protein</fullName>
    </submittedName>
</protein>
<accession>A0A6L2JWX9</accession>
<name>A0A6L2JWX9_TANCI</name>
<feature type="coiled-coil region" evidence="1">
    <location>
        <begin position="187"/>
        <end position="235"/>
    </location>
</feature>
<feature type="region of interest" description="Disordered" evidence="2">
    <location>
        <begin position="36"/>
        <end position="65"/>
    </location>
</feature>